<evidence type="ECO:0000313" key="2">
    <source>
        <dbReference type="Proteomes" id="UP001497535"/>
    </source>
</evidence>
<comment type="caution">
    <text evidence="1">The sequence shown here is derived from an EMBL/GenBank/DDBJ whole genome shotgun (WGS) entry which is preliminary data.</text>
</comment>
<evidence type="ECO:0000313" key="1">
    <source>
        <dbReference type="EMBL" id="CAK5073497.1"/>
    </source>
</evidence>
<proteinExistence type="predicted"/>
<protein>
    <submittedName>
        <fullName evidence="1">Uncharacterized protein</fullName>
    </submittedName>
</protein>
<dbReference type="Proteomes" id="UP001497535">
    <property type="component" value="Unassembled WGS sequence"/>
</dbReference>
<reference evidence="1" key="1">
    <citation type="submission" date="2023-11" db="EMBL/GenBank/DDBJ databases">
        <authorList>
            <person name="Poullet M."/>
        </authorList>
    </citation>
    <scope>NUCLEOTIDE SEQUENCE</scope>
    <source>
        <strain evidence="1">E1834</strain>
    </source>
</reference>
<sequence>MKIIKLFSKELTTYIHRVGRTARMGKKGTAITFFNENSKIILELYEYSKEKLINPIEFPPKFNEKVNEIIEAIKKKNERGSHFREKAKKKEEV</sequence>
<gene>
    <name evidence="1" type="ORF">MENTE1834_LOCUS20173</name>
</gene>
<name>A0ACB0Z3E5_MELEN</name>
<accession>A0ACB0Z3E5</accession>
<organism evidence="1 2">
    <name type="scientific">Meloidogyne enterolobii</name>
    <name type="common">Root-knot nematode worm</name>
    <name type="synonym">Meloidogyne mayaguensis</name>
    <dbReference type="NCBI Taxonomy" id="390850"/>
    <lineage>
        <taxon>Eukaryota</taxon>
        <taxon>Metazoa</taxon>
        <taxon>Ecdysozoa</taxon>
        <taxon>Nematoda</taxon>
        <taxon>Chromadorea</taxon>
        <taxon>Rhabditida</taxon>
        <taxon>Tylenchina</taxon>
        <taxon>Tylenchomorpha</taxon>
        <taxon>Tylenchoidea</taxon>
        <taxon>Meloidogynidae</taxon>
        <taxon>Meloidogyninae</taxon>
        <taxon>Meloidogyne</taxon>
    </lineage>
</organism>
<keyword evidence="2" id="KW-1185">Reference proteome</keyword>
<dbReference type="EMBL" id="CAVMJV010000024">
    <property type="protein sequence ID" value="CAK5073497.1"/>
    <property type="molecule type" value="Genomic_DNA"/>
</dbReference>